<organism evidence="1">
    <name type="scientific">Streptomyces sp. R11</name>
    <dbReference type="NCBI Taxonomy" id="3238625"/>
    <lineage>
        <taxon>Bacteria</taxon>
        <taxon>Bacillati</taxon>
        <taxon>Actinomycetota</taxon>
        <taxon>Actinomycetes</taxon>
        <taxon>Kitasatosporales</taxon>
        <taxon>Streptomycetaceae</taxon>
        <taxon>Streptomyces</taxon>
    </lineage>
</organism>
<dbReference type="RefSeq" id="WP_369275803.1">
    <property type="nucleotide sequence ID" value="NZ_CP163432.1"/>
</dbReference>
<dbReference type="Pfam" id="PF13560">
    <property type="entry name" value="HTH_31"/>
    <property type="match status" value="1"/>
</dbReference>
<dbReference type="EMBL" id="CP163432">
    <property type="protein sequence ID" value="XDQ15877.1"/>
    <property type="molecule type" value="Genomic_DNA"/>
</dbReference>
<accession>A0AB39ND39</accession>
<sequence>MARPEAPVDRTVKARAELADFLRARRKSASLTYRDMTRLAHGMPSKTTFERAASGATDPAWETVEAYVKLTMTEEEEFTGSIGDAVDHARKLWIEARRATRAPYYLHKAPDPGLIAHRSDFSRALRDQHVWAGCPTAGEMSDMAGPGLLPKTTAYRIINGRVLPVTPAQAKAFLKACYVQTPEELEPWFAAAARVFSGSRGGSEWRTAQALLVVRHLRAVA</sequence>
<evidence type="ECO:0000313" key="1">
    <source>
        <dbReference type="EMBL" id="XDQ15877.1"/>
    </source>
</evidence>
<protein>
    <recommendedName>
        <fullName evidence="2">HTH cro/C1-type domain-containing protein</fullName>
    </recommendedName>
</protein>
<proteinExistence type="predicted"/>
<gene>
    <name evidence="1" type="ORF">AB5J55_42900</name>
</gene>
<reference evidence="1" key="1">
    <citation type="submission" date="2024-07" db="EMBL/GenBank/DDBJ databases">
        <authorList>
            <person name="Yu S.T."/>
        </authorList>
    </citation>
    <scope>NUCLEOTIDE SEQUENCE</scope>
    <source>
        <strain evidence="1">R11</strain>
    </source>
</reference>
<dbReference type="AlphaFoldDB" id="A0AB39ND39"/>
<evidence type="ECO:0008006" key="2">
    <source>
        <dbReference type="Google" id="ProtNLM"/>
    </source>
</evidence>
<name>A0AB39ND39_9ACTN</name>